<dbReference type="Proteomes" id="UP000557566">
    <property type="component" value="Unassembled WGS sequence"/>
</dbReference>
<dbReference type="InterPro" id="IPR006571">
    <property type="entry name" value="TLDc_dom"/>
</dbReference>
<name>A0A8H4V914_9HYPO</name>
<evidence type="ECO:0000256" key="3">
    <source>
        <dbReference type="ARBA" id="ARBA00023128"/>
    </source>
</evidence>
<dbReference type="AlphaFoldDB" id="A0A8H4V914"/>
<dbReference type="GO" id="GO:0006979">
    <property type="term" value="P:response to oxidative stress"/>
    <property type="evidence" value="ECO:0007669"/>
    <property type="project" value="TreeGrafter"/>
</dbReference>
<gene>
    <name evidence="8" type="ORF">G6O67_001272</name>
</gene>
<dbReference type="GO" id="GO:0005634">
    <property type="term" value="C:nucleus"/>
    <property type="evidence" value="ECO:0007669"/>
    <property type="project" value="TreeGrafter"/>
</dbReference>
<organism evidence="8 9">
    <name type="scientific">Ophiocordyceps sinensis</name>
    <dbReference type="NCBI Taxonomy" id="72228"/>
    <lineage>
        <taxon>Eukaryota</taxon>
        <taxon>Fungi</taxon>
        <taxon>Dikarya</taxon>
        <taxon>Ascomycota</taxon>
        <taxon>Pezizomycotina</taxon>
        <taxon>Sordariomycetes</taxon>
        <taxon>Hypocreomycetidae</taxon>
        <taxon>Hypocreales</taxon>
        <taxon>Ophiocordycipitaceae</taxon>
        <taxon>Ophiocordyceps</taxon>
    </lineage>
</organism>
<comment type="function">
    <text evidence="4">May be involved in protection from oxidative damage.</text>
</comment>
<dbReference type="OrthoDB" id="26679at2759"/>
<keyword evidence="3" id="KW-0496">Mitochondrion</keyword>
<feature type="domain" description="TLDc" evidence="7">
    <location>
        <begin position="127"/>
        <end position="333"/>
    </location>
</feature>
<evidence type="ECO:0000256" key="6">
    <source>
        <dbReference type="SAM" id="MobiDB-lite"/>
    </source>
</evidence>
<comment type="subcellular location">
    <subcellularLocation>
        <location evidence="1">Mitochondrion</location>
    </subcellularLocation>
</comment>
<dbReference type="PROSITE" id="PS51886">
    <property type="entry name" value="TLDC"/>
    <property type="match status" value="1"/>
</dbReference>
<reference evidence="8 9" key="1">
    <citation type="journal article" date="2020" name="Genome Biol. Evol.">
        <title>A new high-quality draft genome assembly of the Chinese cordyceps Ophiocordyceps sinensis.</title>
        <authorList>
            <person name="Shu R."/>
            <person name="Zhang J."/>
            <person name="Meng Q."/>
            <person name="Zhang H."/>
            <person name="Zhou G."/>
            <person name="Li M."/>
            <person name="Wu P."/>
            <person name="Zhao Y."/>
            <person name="Chen C."/>
            <person name="Qin Q."/>
        </authorList>
    </citation>
    <scope>NUCLEOTIDE SEQUENCE [LARGE SCALE GENOMIC DNA]</scope>
    <source>
        <strain evidence="8 9">IOZ07</strain>
    </source>
</reference>
<dbReference type="SMART" id="SM00584">
    <property type="entry name" value="TLDc"/>
    <property type="match status" value="1"/>
</dbReference>
<dbReference type="PANTHER" id="PTHR23354">
    <property type="entry name" value="NUCLEOLAR PROTEIN 7/ESTROGEN RECEPTOR COACTIVATOR-RELATED"/>
    <property type="match status" value="1"/>
</dbReference>
<feature type="region of interest" description="Disordered" evidence="6">
    <location>
        <begin position="1"/>
        <end position="44"/>
    </location>
</feature>
<accession>A0A8H4V914</accession>
<dbReference type="GO" id="GO:0005739">
    <property type="term" value="C:mitochondrion"/>
    <property type="evidence" value="ECO:0007669"/>
    <property type="project" value="UniProtKB-SubCell"/>
</dbReference>
<evidence type="ECO:0000313" key="8">
    <source>
        <dbReference type="EMBL" id="KAF4512090.1"/>
    </source>
</evidence>
<protein>
    <recommendedName>
        <fullName evidence="5">Oxidation resistance protein 1</fullName>
    </recommendedName>
</protein>
<evidence type="ECO:0000256" key="1">
    <source>
        <dbReference type="ARBA" id="ARBA00004173"/>
    </source>
</evidence>
<evidence type="ECO:0000256" key="2">
    <source>
        <dbReference type="ARBA" id="ARBA00009540"/>
    </source>
</evidence>
<dbReference type="EMBL" id="JAAVMX010000002">
    <property type="protein sequence ID" value="KAF4512090.1"/>
    <property type="molecule type" value="Genomic_DNA"/>
</dbReference>
<dbReference type="Pfam" id="PF07534">
    <property type="entry name" value="TLD"/>
    <property type="match status" value="2"/>
</dbReference>
<evidence type="ECO:0000256" key="4">
    <source>
        <dbReference type="ARBA" id="ARBA00037112"/>
    </source>
</evidence>
<sequence length="334" mass="36029">MSGSPHPPPRPSNRLDSPSTSPSTSDHRVAAPASPPALASDPGDSNEYSYLGTMWTGLIRRFSSEDGQIASQLDGSEHHEYHQHQLGKDGVNGVFTAAVRRASPFRPPPLDPLVLHGYRDSTPASARLLTGIVAEEIRAMVPERLRIIEDWRLIYSLEQDGASLGTLYQMCRRYEGRRVGFVLLVKDQEGGIFGAYLSEPPHPAPSYFGNGECFLWRASMLASLPPPPSADTTHLTRNTTLAPDPSAGLRSGASTPCESIRFKAFPYSGLNDCYINCEAGFLSVGSGGGHYGLWLDDSLDIGHSSQCETFGNEPLSDAGEKFGVLGVEVWVVGA</sequence>
<feature type="compositionally biased region" description="Pro residues" evidence="6">
    <location>
        <begin position="1"/>
        <end position="11"/>
    </location>
</feature>
<comment type="similarity">
    <text evidence="2">Belongs to the OXR1 family.</text>
</comment>
<proteinExistence type="inferred from homology"/>
<evidence type="ECO:0000256" key="5">
    <source>
        <dbReference type="ARBA" id="ARBA00040604"/>
    </source>
</evidence>
<dbReference type="PANTHER" id="PTHR23354:SF62">
    <property type="entry name" value="MUSTARD, ISOFORM V"/>
    <property type="match status" value="1"/>
</dbReference>
<comment type="caution">
    <text evidence="8">The sequence shown here is derived from an EMBL/GenBank/DDBJ whole genome shotgun (WGS) entry which is preliminary data.</text>
</comment>
<keyword evidence="9" id="KW-1185">Reference proteome</keyword>
<feature type="compositionally biased region" description="Low complexity" evidence="6">
    <location>
        <begin position="16"/>
        <end position="42"/>
    </location>
</feature>
<evidence type="ECO:0000313" key="9">
    <source>
        <dbReference type="Proteomes" id="UP000557566"/>
    </source>
</evidence>
<evidence type="ECO:0000259" key="7">
    <source>
        <dbReference type="PROSITE" id="PS51886"/>
    </source>
</evidence>